<evidence type="ECO:0000256" key="14">
    <source>
        <dbReference type="PROSITE-ProRule" id="PRU00278"/>
    </source>
</evidence>
<evidence type="ECO:0000259" key="15">
    <source>
        <dbReference type="PROSITE" id="PS50198"/>
    </source>
</evidence>
<evidence type="ECO:0000313" key="18">
    <source>
        <dbReference type="Proteomes" id="UP000050497"/>
    </source>
</evidence>
<keyword evidence="14" id="KW-0697">Rotamase</keyword>
<evidence type="ECO:0000256" key="12">
    <source>
        <dbReference type="ARBA" id="ARBA00040743"/>
    </source>
</evidence>
<evidence type="ECO:0000256" key="2">
    <source>
        <dbReference type="ARBA" id="ARBA00018370"/>
    </source>
</evidence>
<dbReference type="PROSITE" id="PS50198">
    <property type="entry name" value="PPIC_PPIASE_2"/>
    <property type="match status" value="1"/>
</dbReference>
<feature type="domain" description="PpiC" evidence="15">
    <location>
        <begin position="271"/>
        <end position="359"/>
    </location>
</feature>
<proteinExistence type="inferred from homology"/>
<dbReference type="GO" id="GO:0003755">
    <property type="term" value="F:peptidyl-prolyl cis-trans isomerase activity"/>
    <property type="evidence" value="ECO:0007669"/>
    <property type="project" value="UniProtKB-KW"/>
</dbReference>
<comment type="similarity">
    <text evidence="11">Belongs to the PpiD chaperone family.</text>
</comment>
<dbReference type="RefSeq" id="WP_074445425.1">
    <property type="nucleotide sequence ID" value="NZ_FMBM01000002.1"/>
</dbReference>
<dbReference type="EMBL" id="LJSX01000009">
    <property type="protein sequence ID" value="KPQ11270.1"/>
    <property type="molecule type" value="Genomic_DNA"/>
</dbReference>
<dbReference type="Pfam" id="PF13624">
    <property type="entry name" value="SurA_N_3"/>
    <property type="match status" value="1"/>
</dbReference>
<dbReference type="SUPFAM" id="SSF54534">
    <property type="entry name" value="FKBP-like"/>
    <property type="match status" value="1"/>
</dbReference>
<dbReference type="Pfam" id="PF13145">
    <property type="entry name" value="Rotamase_2"/>
    <property type="match status" value="1"/>
</dbReference>
<name>A0A0P7X7W0_9HYPH</name>
<dbReference type="Gene3D" id="3.10.50.40">
    <property type="match status" value="1"/>
</dbReference>
<comment type="caution">
    <text evidence="16">The sequence shown here is derived from an EMBL/GenBank/DDBJ whole genome shotgun (WGS) entry which is preliminary data.</text>
</comment>
<evidence type="ECO:0000256" key="5">
    <source>
        <dbReference type="ARBA" id="ARBA00022692"/>
    </source>
</evidence>
<dbReference type="GO" id="GO:0005886">
    <property type="term" value="C:plasma membrane"/>
    <property type="evidence" value="ECO:0007669"/>
    <property type="project" value="UniProtKB-SubCell"/>
</dbReference>
<gene>
    <name evidence="16" type="primary">ppiD</name>
    <name evidence="17" type="ORF">GA0071312_2764</name>
    <name evidence="16" type="ORF">HLUCCO17_07755</name>
</gene>
<dbReference type="Proteomes" id="UP000050497">
    <property type="component" value="Unassembled WGS sequence"/>
</dbReference>
<dbReference type="SUPFAM" id="SSF109998">
    <property type="entry name" value="Triger factor/SurA peptide-binding domain-like"/>
    <property type="match status" value="1"/>
</dbReference>
<accession>A0A0P7X7W0</accession>
<evidence type="ECO:0000256" key="9">
    <source>
        <dbReference type="ARBA" id="ARBA00030642"/>
    </source>
</evidence>
<reference evidence="16 18" key="1">
    <citation type="submission" date="2015-09" db="EMBL/GenBank/DDBJ databases">
        <title>Identification and resolution of microdiversity through metagenomic sequencing of parallel consortia.</title>
        <authorList>
            <person name="Nelson W.C."/>
            <person name="Romine M.F."/>
            <person name="Lindemann S.R."/>
        </authorList>
    </citation>
    <scope>NUCLEOTIDE SEQUENCE [LARGE SCALE GENOMIC DNA]</scope>
    <source>
        <strain evidence="16">HL-109</strain>
    </source>
</reference>
<dbReference type="AlphaFoldDB" id="A0A0P7X7W0"/>
<keyword evidence="6" id="KW-1133">Transmembrane helix</keyword>
<organism evidence="16 18">
    <name type="scientific">Saliniramus fredricksonii</name>
    <dbReference type="NCBI Taxonomy" id="1653334"/>
    <lineage>
        <taxon>Bacteria</taxon>
        <taxon>Pseudomonadati</taxon>
        <taxon>Pseudomonadota</taxon>
        <taxon>Alphaproteobacteria</taxon>
        <taxon>Hyphomicrobiales</taxon>
        <taxon>Salinarimonadaceae</taxon>
        <taxon>Saliniramus</taxon>
    </lineage>
</organism>
<evidence type="ECO:0000256" key="1">
    <source>
        <dbReference type="ARBA" id="ARBA00004382"/>
    </source>
</evidence>
<dbReference type="EMBL" id="FMBM01000002">
    <property type="protein sequence ID" value="SCC81801.1"/>
    <property type="molecule type" value="Genomic_DNA"/>
</dbReference>
<keyword evidence="7" id="KW-0472">Membrane</keyword>
<keyword evidence="8" id="KW-0143">Chaperone</keyword>
<keyword evidence="19" id="KW-1185">Reference proteome</keyword>
<evidence type="ECO:0000256" key="11">
    <source>
        <dbReference type="ARBA" id="ARBA00038408"/>
    </source>
</evidence>
<dbReference type="PANTHER" id="PTHR47529:SF1">
    <property type="entry name" value="PERIPLASMIC CHAPERONE PPID"/>
    <property type="match status" value="1"/>
</dbReference>
<evidence type="ECO:0000256" key="13">
    <source>
        <dbReference type="ARBA" id="ARBA00042775"/>
    </source>
</evidence>
<evidence type="ECO:0000256" key="3">
    <source>
        <dbReference type="ARBA" id="ARBA00022475"/>
    </source>
</evidence>
<dbReference type="PATRIC" id="fig|1653334.4.peg.2627"/>
<dbReference type="Proteomes" id="UP000182800">
    <property type="component" value="Unassembled WGS sequence"/>
</dbReference>
<evidence type="ECO:0000256" key="8">
    <source>
        <dbReference type="ARBA" id="ARBA00023186"/>
    </source>
</evidence>
<dbReference type="PANTHER" id="PTHR47529">
    <property type="entry name" value="PEPTIDYL-PROLYL CIS-TRANS ISOMERASE D"/>
    <property type="match status" value="1"/>
</dbReference>
<dbReference type="STRING" id="1653334.GA0071312_2764"/>
<evidence type="ECO:0000313" key="17">
    <source>
        <dbReference type="EMBL" id="SCC81801.1"/>
    </source>
</evidence>
<evidence type="ECO:0000313" key="19">
    <source>
        <dbReference type="Proteomes" id="UP000182800"/>
    </source>
</evidence>
<reference evidence="17 19" key="2">
    <citation type="submission" date="2016-08" db="EMBL/GenBank/DDBJ databases">
        <authorList>
            <person name="Varghese N."/>
            <person name="Submissions Spin"/>
        </authorList>
    </citation>
    <scope>NUCLEOTIDE SEQUENCE [LARGE SCALE GENOMIC DNA]</scope>
    <source>
        <strain evidence="17 19">HL-109</strain>
    </source>
</reference>
<keyword evidence="14 16" id="KW-0413">Isomerase</keyword>
<dbReference type="InterPro" id="IPR046357">
    <property type="entry name" value="PPIase_dom_sf"/>
</dbReference>
<dbReference type="InterPro" id="IPR000297">
    <property type="entry name" value="PPIase_PpiC"/>
</dbReference>
<keyword evidence="5" id="KW-0812">Transmembrane</keyword>
<keyword evidence="3" id="KW-1003">Cell membrane</keyword>
<comment type="subcellular location">
    <subcellularLocation>
        <location evidence="1">Cell inner membrane</location>
        <topology evidence="1">Single-pass type II membrane protein</topology>
        <orientation evidence="1">Periplasmic side</orientation>
    </subcellularLocation>
</comment>
<evidence type="ECO:0000313" key="16">
    <source>
        <dbReference type="EMBL" id="KPQ11270.1"/>
    </source>
</evidence>
<evidence type="ECO:0000256" key="7">
    <source>
        <dbReference type="ARBA" id="ARBA00023136"/>
    </source>
</evidence>
<sequence>MLRNMRNAGRTWVGKAVAGVLFTLLILSFAVWGIGDIFRSGASATIARVGETEITAEMARQSYQDQVRRLSAQIGQPITPLEAQAFGLDREILSNLVTEATLDERARQLGISVSDQLVARSIMDDPGFQNSAGDFDQGRFQQLLFSNNLSEQGYVAQQRDAIARQQIIAALAADISAPVAAMEAVHRYGAERREARFLILDEADAGEIPSPTEDELAAFHEENIGRYRAPEFRAATVLRIDPAALADPAAVPAEQVRSVYEQEGETRFGAPERREVQRIPFPSEQEAADAASRLDIGDIDFEGLAAEHDVADDVLNMGMMTRDAFIDPAIGEAAFALGEGESSGPVSGRFGHSLVRVVSIEEGQVLPFDDVEAEIREQIAVDEARDRMRSVYDEIEDQRATARPLADIARERGFEPRLVEAVDAQGRDPAGNRIDLPRAETLVSEIFESDIGIDNAALRTDDGGYIWFDVTGVEPARNRGLDEVREEVIADWRSDQIAQRLRERASDMVSQLDTGADLEALAQEAEGGVSAIDELSRGEVSEPLDEPAVRAVFATRVGEHGTAPLGETRRVVFTVESARATPFLTTTPAADTIGERLQGDIAEDLLTQFIAQLQDDVGVSINEDAYREAIGLDF</sequence>
<dbReference type="Gene3D" id="1.10.4030.10">
    <property type="entry name" value="Porin chaperone SurA, peptide-binding domain"/>
    <property type="match status" value="1"/>
</dbReference>
<protein>
    <recommendedName>
        <fullName evidence="2">Parvulin-like PPIase</fullName>
    </recommendedName>
    <alternativeName>
        <fullName evidence="9">Peptidyl-prolyl cis-trans isomerase plp</fullName>
    </alternativeName>
    <alternativeName>
        <fullName evidence="12">Periplasmic chaperone PpiD</fullName>
    </alternativeName>
    <alternativeName>
        <fullName evidence="13">Periplasmic folding chaperone</fullName>
    </alternativeName>
    <alternativeName>
        <fullName evidence="10">Rotamase plp</fullName>
    </alternativeName>
</protein>
<evidence type="ECO:0000256" key="4">
    <source>
        <dbReference type="ARBA" id="ARBA00022519"/>
    </source>
</evidence>
<dbReference type="InterPro" id="IPR027304">
    <property type="entry name" value="Trigger_fact/SurA_dom_sf"/>
</dbReference>
<evidence type="ECO:0000256" key="10">
    <source>
        <dbReference type="ARBA" id="ARBA00031484"/>
    </source>
</evidence>
<keyword evidence="4" id="KW-0997">Cell inner membrane</keyword>
<evidence type="ECO:0000256" key="6">
    <source>
        <dbReference type="ARBA" id="ARBA00022989"/>
    </source>
</evidence>
<dbReference type="InterPro" id="IPR052029">
    <property type="entry name" value="PpiD_chaperone"/>
</dbReference>